<dbReference type="AlphaFoldDB" id="M3G9F7"/>
<dbReference type="EMBL" id="AHOR02000019">
    <property type="protein sequence ID" value="EMF82599.1"/>
    <property type="molecule type" value="Genomic_DNA"/>
</dbReference>
<protein>
    <submittedName>
        <fullName evidence="1">Uncharacterized protein</fullName>
    </submittedName>
</protein>
<sequence>MQTPWNFFALRFLGRGFFRYRSFFVRNRQNVIGIVLRKISIGFGFLAEWRVELKPQ</sequence>
<organism evidence="1 2">
    <name type="scientific">Leptospira weilii serovar Topaz str. LT2116</name>
    <dbReference type="NCBI Taxonomy" id="1088540"/>
    <lineage>
        <taxon>Bacteria</taxon>
        <taxon>Pseudomonadati</taxon>
        <taxon>Spirochaetota</taxon>
        <taxon>Spirochaetia</taxon>
        <taxon>Leptospirales</taxon>
        <taxon>Leptospiraceae</taxon>
        <taxon>Leptospira</taxon>
    </lineage>
</organism>
<evidence type="ECO:0000313" key="2">
    <source>
        <dbReference type="Proteomes" id="UP000011770"/>
    </source>
</evidence>
<dbReference type="Proteomes" id="UP000011770">
    <property type="component" value="Unassembled WGS sequence"/>
</dbReference>
<proteinExistence type="predicted"/>
<reference evidence="1 2" key="1">
    <citation type="submission" date="2013-01" db="EMBL/GenBank/DDBJ databases">
        <authorList>
            <person name="Harkins D.M."/>
            <person name="Durkin A.S."/>
            <person name="Brinkac L.M."/>
            <person name="Haft D.H."/>
            <person name="Selengut J.D."/>
            <person name="Sanka R."/>
            <person name="DePew J."/>
            <person name="Purushe J."/>
            <person name="Tulsiani S.M."/>
            <person name="Graham G.C."/>
            <person name="Burns M.-A."/>
            <person name="Dohnt M.F."/>
            <person name="Smythe L.D."/>
            <person name="McKay D.B."/>
            <person name="Craig S.B."/>
            <person name="Vinetz J.M."/>
            <person name="Sutton G.G."/>
            <person name="Nierman W.C."/>
            <person name="Fouts D.E."/>
        </authorList>
    </citation>
    <scope>NUCLEOTIDE SEQUENCE [LARGE SCALE GENOMIC DNA]</scope>
    <source>
        <strain evidence="1 2">LT2116</strain>
    </source>
</reference>
<evidence type="ECO:0000313" key="1">
    <source>
        <dbReference type="EMBL" id="EMF82599.1"/>
    </source>
</evidence>
<name>M3G9F7_9LEPT</name>
<gene>
    <name evidence="1" type="ORF">LEP1GSC188_0170</name>
</gene>
<accession>M3G9F7</accession>
<comment type="caution">
    <text evidence="1">The sequence shown here is derived from an EMBL/GenBank/DDBJ whole genome shotgun (WGS) entry which is preliminary data.</text>
</comment>